<accession>A0A4P9VU68</accession>
<sequence>MEKPAFYNDLQLLAAGLLEGDDDLISSLANLSSLLFWQLADINWAGFYLLSDKELVLGPFQGKPACNRIPVGQGVCGTAVAKGTTQVVADVQQFPGHIACDSASRSELVIPLFDKQGNCRGVLDIDSPSLARFDQEDAVGLQSIADLLLNKWS</sequence>
<dbReference type="AlphaFoldDB" id="A0A4P9VU68"/>
<dbReference type="Pfam" id="PF13185">
    <property type="entry name" value="GAF_2"/>
    <property type="match status" value="1"/>
</dbReference>
<dbReference type="GO" id="GO:0005829">
    <property type="term" value="C:cytosol"/>
    <property type="evidence" value="ECO:0007669"/>
    <property type="project" value="TreeGrafter"/>
</dbReference>
<gene>
    <name evidence="3" type="ORF">B9G39_15645</name>
</gene>
<dbReference type="GO" id="GO:0033745">
    <property type="term" value="F:L-methionine-(R)-S-oxide reductase activity"/>
    <property type="evidence" value="ECO:0007669"/>
    <property type="project" value="TreeGrafter"/>
</dbReference>
<dbReference type="InterPro" id="IPR000614">
    <property type="entry name" value="FRMsr_CS"/>
</dbReference>
<comment type="similarity">
    <text evidence="1">Belongs to the free Met sulfoxide reductase family.</text>
</comment>
<dbReference type="SUPFAM" id="SSF55781">
    <property type="entry name" value="GAF domain-like"/>
    <property type="match status" value="1"/>
</dbReference>
<organism evidence="3 4">
    <name type="scientific">Zooshikella ganghwensis</name>
    <dbReference type="NCBI Taxonomy" id="202772"/>
    <lineage>
        <taxon>Bacteria</taxon>
        <taxon>Pseudomonadati</taxon>
        <taxon>Pseudomonadota</taxon>
        <taxon>Gammaproteobacteria</taxon>
        <taxon>Oceanospirillales</taxon>
        <taxon>Zooshikellaceae</taxon>
        <taxon>Zooshikella</taxon>
    </lineage>
</organism>
<evidence type="ECO:0000256" key="1">
    <source>
        <dbReference type="ARBA" id="ARBA00038454"/>
    </source>
</evidence>
<reference evidence="3 4" key="1">
    <citation type="submission" date="2017-04" db="EMBL/GenBank/DDBJ databases">
        <title>Draft genome sequence of Zooshikella ganghwensis VG4 isolated from Red Sea sediments.</title>
        <authorList>
            <person name="Rehman Z."/>
            <person name="Alam I."/>
            <person name="Kamau A."/>
            <person name="Bajic V."/>
            <person name="Leiknes T."/>
        </authorList>
    </citation>
    <scope>NUCLEOTIDE SEQUENCE [LARGE SCALE GENOMIC DNA]</scope>
    <source>
        <strain evidence="3 4">VG4</strain>
    </source>
</reference>
<dbReference type="PROSITE" id="PS01320">
    <property type="entry name" value="UPF0067"/>
    <property type="match status" value="1"/>
</dbReference>
<evidence type="ECO:0000313" key="3">
    <source>
        <dbReference type="EMBL" id="RDH46766.1"/>
    </source>
</evidence>
<dbReference type="FunFam" id="3.30.450.40:FF:000008">
    <property type="entry name" value="GAF domain-containing proteins"/>
    <property type="match status" value="1"/>
</dbReference>
<dbReference type="PANTHER" id="PTHR21021">
    <property type="entry name" value="GAF/PUTATIVE CYTOSKELETAL PROTEIN"/>
    <property type="match status" value="1"/>
</dbReference>
<keyword evidence="4" id="KW-1185">Reference proteome</keyword>
<dbReference type="PANTHER" id="PTHR21021:SF15">
    <property type="entry name" value="FREE METHIONINE-R-SULFOXIDE REDUCTASE"/>
    <property type="match status" value="1"/>
</dbReference>
<feature type="domain" description="GAF" evidence="2">
    <location>
        <begin position="28"/>
        <end position="147"/>
    </location>
</feature>
<dbReference type="InterPro" id="IPR003018">
    <property type="entry name" value="GAF"/>
</dbReference>
<dbReference type="Proteomes" id="UP000257039">
    <property type="component" value="Unassembled WGS sequence"/>
</dbReference>
<name>A0A4P9VU68_9GAMM</name>
<evidence type="ECO:0000259" key="2">
    <source>
        <dbReference type="Pfam" id="PF13185"/>
    </source>
</evidence>
<dbReference type="Gene3D" id="3.30.450.40">
    <property type="match status" value="1"/>
</dbReference>
<dbReference type="EMBL" id="NDXW01000001">
    <property type="protein sequence ID" value="RDH46766.1"/>
    <property type="molecule type" value="Genomic_DNA"/>
</dbReference>
<dbReference type="InterPro" id="IPR051330">
    <property type="entry name" value="Phosphatase_reg/MetRdx"/>
</dbReference>
<evidence type="ECO:0000313" key="4">
    <source>
        <dbReference type="Proteomes" id="UP000257039"/>
    </source>
</evidence>
<dbReference type="InterPro" id="IPR029016">
    <property type="entry name" value="GAF-like_dom_sf"/>
</dbReference>
<protein>
    <submittedName>
        <fullName evidence="3">GAF domain-containing protein</fullName>
    </submittedName>
</protein>
<proteinExistence type="inferred from homology"/>
<comment type="caution">
    <text evidence="3">The sequence shown here is derived from an EMBL/GenBank/DDBJ whole genome shotgun (WGS) entry which is preliminary data.</text>
</comment>